<sequence length="170" mass="19575">MATDKKFIANTIASISNLLNNTFSDYNDNITENDELAEALEKRVALLEKGGSVKSDTALINKAMDTTKSDPRIDIDDPLREIGEFKILKNLLPTKHRNLEKTLSIVFEAEFLGSRRRHTHERDFNHRKLSDQILSLHTFVSPSVIFPEERTVKKKRRILPYKKKKRENAA</sequence>
<comment type="caution">
    <text evidence="1">The sequence shown here is derived from an EMBL/GenBank/DDBJ whole genome shotgun (WGS) entry which is preliminary data.</text>
</comment>
<gene>
    <name evidence="1" type="ORF">LCGC14_0931920</name>
</gene>
<reference evidence="1" key="1">
    <citation type="journal article" date="2015" name="Nature">
        <title>Complex archaea that bridge the gap between prokaryotes and eukaryotes.</title>
        <authorList>
            <person name="Spang A."/>
            <person name="Saw J.H."/>
            <person name="Jorgensen S.L."/>
            <person name="Zaremba-Niedzwiedzka K."/>
            <person name="Martijn J."/>
            <person name="Lind A.E."/>
            <person name="van Eijk R."/>
            <person name="Schleper C."/>
            <person name="Guy L."/>
            <person name="Ettema T.J."/>
        </authorList>
    </citation>
    <scope>NUCLEOTIDE SEQUENCE</scope>
</reference>
<name>A0A0F9NSD9_9ZZZZ</name>
<proteinExistence type="predicted"/>
<protein>
    <submittedName>
        <fullName evidence="1">Uncharacterized protein</fullName>
    </submittedName>
</protein>
<dbReference type="AlphaFoldDB" id="A0A0F9NSD9"/>
<dbReference type="EMBL" id="LAZR01003207">
    <property type="protein sequence ID" value="KKN20804.1"/>
    <property type="molecule type" value="Genomic_DNA"/>
</dbReference>
<accession>A0A0F9NSD9</accession>
<organism evidence="1">
    <name type="scientific">marine sediment metagenome</name>
    <dbReference type="NCBI Taxonomy" id="412755"/>
    <lineage>
        <taxon>unclassified sequences</taxon>
        <taxon>metagenomes</taxon>
        <taxon>ecological metagenomes</taxon>
    </lineage>
</organism>
<evidence type="ECO:0000313" key="1">
    <source>
        <dbReference type="EMBL" id="KKN20804.1"/>
    </source>
</evidence>